<dbReference type="EMBL" id="AGNL01019437">
    <property type="protein sequence ID" value="EJK61827.1"/>
    <property type="molecule type" value="Genomic_DNA"/>
</dbReference>
<name>K0SUA4_THAOC</name>
<sequence length="122" mass="13652">MVLPPGGEPRRTPLPDPLHGLLEAGWSLLLGVFRRVELVEIRHYSTTNPNTVLLPMPLANKIFCFSDSGENLKRPSTAPVVREFAPASVPLRLRSLRKDANVADRGLTHSIMAECEMRYIKH</sequence>
<protein>
    <submittedName>
        <fullName evidence="1">Uncharacterized protein</fullName>
    </submittedName>
</protein>
<evidence type="ECO:0000313" key="1">
    <source>
        <dbReference type="EMBL" id="EJK61827.1"/>
    </source>
</evidence>
<proteinExistence type="predicted"/>
<gene>
    <name evidence="1" type="ORF">THAOC_17612</name>
</gene>
<dbReference type="AlphaFoldDB" id="K0SUA4"/>
<accession>K0SUA4</accession>
<keyword evidence="2" id="KW-1185">Reference proteome</keyword>
<evidence type="ECO:0000313" key="2">
    <source>
        <dbReference type="Proteomes" id="UP000266841"/>
    </source>
</evidence>
<reference evidence="1 2" key="1">
    <citation type="journal article" date="2012" name="Genome Biol.">
        <title>Genome and low-iron response of an oceanic diatom adapted to chronic iron limitation.</title>
        <authorList>
            <person name="Lommer M."/>
            <person name="Specht M."/>
            <person name="Roy A.S."/>
            <person name="Kraemer L."/>
            <person name="Andreson R."/>
            <person name="Gutowska M.A."/>
            <person name="Wolf J."/>
            <person name="Bergner S.V."/>
            <person name="Schilhabel M.B."/>
            <person name="Klostermeier U.C."/>
            <person name="Beiko R.G."/>
            <person name="Rosenstiel P."/>
            <person name="Hippler M."/>
            <person name="Laroche J."/>
        </authorList>
    </citation>
    <scope>NUCLEOTIDE SEQUENCE [LARGE SCALE GENOMIC DNA]</scope>
    <source>
        <strain evidence="1 2">CCMP1005</strain>
    </source>
</reference>
<organism evidence="1 2">
    <name type="scientific">Thalassiosira oceanica</name>
    <name type="common">Marine diatom</name>
    <dbReference type="NCBI Taxonomy" id="159749"/>
    <lineage>
        <taxon>Eukaryota</taxon>
        <taxon>Sar</taxon>
        <taxon>Stramenopiles</taxon>
        <taxon>Ochrophyta</taxon>
        <taxon>Bacillariophyta</taxon>
        <taxon>Coscinodiscophyceae</taxon>
        <taxon>Thalassiosirophycidae</taxon>
        <taxon>Thalassiosirales</taxon>
        <taxon>Thalassiosiraceae</taxon>
        <taxon>Thalassiosira</taxon>
    </lineage>
</organism>
<dbReference type="Proteomes" id="UP000266841">
    <property type="component" value="Unassembled WGS sequence"/>
</dbReference>
<comment type="caution">
    <text evidence="1">The sequence shown here is derived from an EMBL/GenBank/DDBJ whole genome shotgun (WGS) entry which is preliminary data.</text>
</comment>
<feature type="non-terminal residue" evidence="1">
    <location>
        <position position="122"/>
    </location>
</feature>